<gene>
    <name evidence="1" type="ORF">GCM10011492_33500</name>
</gene>
<dbReference type="Proteomes" id="UP000636793">
    <property type="component" value="Unassembled WGS sequence"/>
</dbReference>
<dbReference type="EMBL" id="BMHI01000005">
    <property type="protein sequence ID" value="GGB39987.1"/>
    <property type="molecule type" value="Genomic_DNA"/>
</dbReference>
<reference evidence="1" key="1">
    <citation type="journal article" date="2014" name="Int. J. Syst. Evol. Microbiol.">
        <title>Complete genome sequence of Corynebacterium casei LMG S-19264T (=DSM 44701T), isolated from a smear-ripened cheese.</title>
        <authorList>
            <consortium name="US DOE Joint Genome Institute (JGI-PGF)"/>
            <person name="Walter F."/>
            <person name="Albersmeier A."/>
            <person name="Kalinowski J."/>
            <person name="Ruckert C."/>
        </authorList>
    </citation>
    <scope>NUCLEOTIDE SEQUENCE</scope>
    <source>
        <strain evidence="1">CGMCC 1.15085</strain>
    </source>
</reference>
<dbReference type="Gene3D" id="1.20.120.450">
    <property type="entry name" value="dinb family like domain"/>
    <property type="match status" value="1"/>
</dbReference>
<comment type="caution">
    <text evidence="1">The sequence shown here is derived from an EMBL/GenBank/DDBJ whole genome shotgun (WGS) entry which is preliminary data.</text>
</comment>
<name>A0A916WYL8_9MICO</name>
<organism evidence="1 2">
    <name type="scientific">Flexivirga endophytica</name>
    <dbReference type="NCBI Taxonomy" id="1849103"/>
    <lineage>
        <taxon>Bacteria</taxon>
        <taxon>Bacillati</taxon>
        <taxon>Actinomycetota</taxon>
        <taxon>Actinomycetes</taxon>
        <taxon>Micrococcales</taxon>
        <taxon>Dermacoccaceae</taxon>
        <taxon>Flexivirga</taxon>
    </lineage>
</organism>
<dbReference type="InterPro" id="IPR034660">
    <property type="entry name" value="DinB/YfiT-like"/>
</dbReference>
<dbReference type="Pfam" id="PF04978">
    <property type="entry name" value="MST"/>
    <property type="match status" value="1"/>
</dbReference>
<dbReference type="InterPro" id="IPR007061">
    <property type="entry name" value="MST-like"/>
</dbReference>
<keyword evidence="2" id="KW-1185">Reference proteome</keyword>
<evidence type="ECO:0008006" key="3">
    <source>
        <dbReference type="Google" id="ProtNLM"/>
    </source>
</evidence>
<dbReference type="SUPFAM" id="SSF109854">
    <property type="entry name" value="DinB/YfiT-like putative metalloenzymes"/>
    <property type="match status" value="1"/>
</dbReference>
<evidence type="ECO:0000313" key="1">
    <source>
        <dbReference type="EMBL" id="GGB39987.1"/>
    </source>
</evidence>
<dbReference type="RefSeq" id="WP_188838174.1">
    <property type="nucleotide sequence ID" value="NZ_BMHI01000005.1"/>
</dbReference>
<sequence length="196" mass="20964">MYTPAKHDEITGLINYIDQQLSALRASVHGLTEEQAKSTPCRSSLSLAALVKHAAYGMRGYVRQLSGAPSALDDTAYAAYLASLQLADDEKISDVLLEFDDAREAMLAALAGVDPDTDITAPPAPWHGIMEPQPAKARYDIVHILEEVARHAGHADIIREQLDGMAIPALVLSVEGTPASDFFQPYQPAPGTIGAS</sequence>
<protein>
    <recommendedName>
        <fullName evidence="3">DinB family protein</fullName>
    </recommendedName>
</protein>
<reference evidence="1" key="2">
    <citation type="submission" date="2020-09" db="EMBL/GenBank/DDBJ databases">
        <authorList>
            <person name="Sun Q."/>
            <person name="Zhou Y."/>
        </authorList>
    </citation>
    <scope>NUCLEOTIDE SEQUENCE</scope>
    <source>
        <strain evidence="1">CGMCC 1.15085</strain>
    </source>
</reference>
<proteinExistence type="predicted"/>
<dbReference type="AlphaFoldDB" id="A0A916WYL8"/>
<accession>A0A916WYL8</accession>
<evidence type="ECO:0000313" key="2">
    <source>
        <dbReference type="Proteomes" id="UP000636793"/>
    </source>
</evidence>